<proteinExistence type="predicted"/>
<evidence type="ECO:0000313" key="1">
    <source>
        <dbReference type="EMBL" id="MFD0871110.1"/>
    </source>
</evidence>
<gene>
    <name evidence="1" type="ORF">ACFQ03_18375</name>
</gene>
<dbReference type="InterPro" id="IPR032466">
    <property type="entry name" value="Metal_Hydrolase"/>
</dbReference>
<dbReference type="Proteomes" id="UP001597120">
    <property type="component" value="Unassembled WGS sequence"/>
</dbReference>
<name>A0ABW3DCB0_9BACL</name>
<evidence type="ECO:0000313" key="2">
    <source>
        <dbReference type="Proteomes" id="UP001597120"/>
    </source>
</evidence>
<sequence length="422" mass="49066">MISERETLKAVVQEAVQRQKVTDMHTHLYSPNFGDILLWGVDELLTYHYLVAEVMRWSDIPISDFWGLSKREQANLIWNKLFVEHSPVSEACRGVLTTLQGLGADLSTRNLEQYRERIGQSDRFRQVDEVMRLANVDHIVMTNDPFDDRERAVWLAGTKPDSRFHAALRIDPLLNEFSASKHRLREWGYAIGDEWNEASAGEVRRFLKDWIGRMDPLYMAVSLPPDFAYPEESDRGRIIRDCILPVAREAGIPFAMMIGVKKKVHPALGDAGDFVGQAGMEALEYLLSHYPDNKFIVTMLSRENQHELAVLGRKFRNLMIFGCWWFLNNPVIINEMTRMRLELLGLSIVPQHSDARVLDQLIYKWKHSKEIIAEVLIEKYDDLLRTGWRIDPSEIRRDVADLFRNNFWRFVGRPDLVEDPEE</sequence>
<accession>A0ABW3DCB0</accession>
<comment type="caution">
    <text evidence="1">The sequence shown here is derived from an EMBL/GenBank/DDBJ whole genome shotgun (WGS) entry which is preliminary data.</text>
</comment>
<protein>
    <submittedName>
        <fullName evidence="1">Glucuronate isomerase</fullName>
    </submittedName>
</protein>
<dbReference type="Gene3D" id="1.10.2020.10">
    <property type="entry name" value="uronate isomerase, domain 2, chain A"/>
    <property type="match status" value="1"/>
</dbReference>
<dbReference type="SUPFAM" id="SSF51556">
    <property type="entry name" value="Metallo-dependent hydrolases"/>
    <property type="match status" value="1"/>
</dbReference>
<keyword evidence="1" id="KW-0413">Isomerase</keyword>
<dbReference type="Gene3D" id="3.20.20.140">
    <property type="entry name" value="Metal-dependent hydrolases"/>
    <property type="match status" value="2"/>
</dbReference>
<dbReference type="EMBL" id="JBHTIU010000074">
    <property type="protein sequence ID" value="MFD0871110.1"/>
    <property type="molecule type" value="Genomic_DNA"/>
</dbReference>
<organism evidence="1 2">
    <name type="scientific">Paenibacillus residui</name>
    <dbReference type="NCBI Taxonomy" id="629724"/>
    <lineage>
        <taxon>Bacteria</taxon>
        <taxon>Bacillati</taxon>
        <taxon>Bacillota</taxon>
        <taxon>Bacilli</taxon>
        <taxon>Bacillales</taxon>
        <taxon>Paenibacillaceae</taxon>
        <taxon>Paenibacillus</taxon>
    </lineage>
</organism>
<keyword evidence="2" id="KW-1185">Reference proteome</keyword>
<dbReference type="GO" id="GO:0016853">
    <property type="term" value="F:isomerase activity"/>
    <property type="evidence" value="ECO:0007669"/>
    <property type="project" value="UniProtKB-KW"/>
</dbReference>
<reference evidence="2" key="1">
    <citation type="journal article" date="2019" name="Int. J. Syst. Evol. Microbiol.">
        <title>The Global Catalogue of Microorganisms (GCM) 10K type strain sequencing project: providing services to taxonomists for standard genome sequencing and annotation.</title>
        <authorList>
            <consortium name="The Broad Institute Genomics Platform"/>
            <consortium name="The Broad Institute Genome Sequencing Center for Infectious Disease"/>
            <person name="Wu L."/>
            <person name="Ma J."/>
        </authorList>
    </citation>
    <scope>NUCLEOTIDE SEQUENCE [LARGE SCALE GENOMIC DNA]</scope>
    <source>
        <strain evidence="2">CCUG 57263</strain>
    </source>
</reference>
<dbReference type="RefSeq" id="WP_379290013.1">
    <property type="nucleotide sequence ID" value="NZ_JBHTIU010000074.1"/>
</dbReference>